<gene>
    <name evidence="3" type="ORF">OBRU01_21624</name>
</gene>
<sequence length="297" mass="34011">MLVGHSPTSTPVRDMQRGSSTPEMSTINPDQANITSRNKRFRPEFSPEKEGLSFETRILSLLTDWKRDQDFVLSKLSSDFAEVKSQNTKIEKSIESINARYECMKQTVDKLQEERSDYRTFTIQLEKRVDDLQRSSRSSGIEIRNVPFNVNETADDLSVIVLKICNAIQSPMVKLDLRDVYRLLGKKGSSRPIVAELQTVQQRIKVLDAARIFNKDRPVTDKLNTGHIAIDGPLMPIYVSESLPGYLKQLFYEARAFAKSNNYKYCWSRYGKLFLRENDESNPITITSLACLKQLAK</sequence>
<name>A0A0L7KT48_OPEBR</name>
<dbReference type="InterPro" id="IPR057251">
    <property type="entry name" value="FP_C"/>
</dbReference>
<reference evidence="3 4" key="1">
    <citation type="journal article" date="2015" name="Genome Biol. Evol.">
        <title>The genome of winter moth (Operophtera brumata) provides a genomic perspective on sexual dimorphism and phenology.</title>
        <authorList>
            <person name="Derks M.F."/>
            <person name="Smit S."/>
            <person name="Salis L."/>
            <person name="Schijlen E."/>
            <person name="Bossers A."/>
            <person name="Mateman C."/>
            <person name="Pijl A.S."/>
            <person name="de Ridder D."/>
            <person name="Groenen M.A."/>
            <person name="Visser M.E."/>
            <person name="Megens H.J."/>
        </authorList>
    </citation>
    <scope>NUCLEOTIDE SEQUENCE [LARGE SCALE GENOMIC DNA]</scope>
    <source>
        <strain evidence="3">WM2013NL</strain>
        <tissue evidence="3">Head and thorax</tissue>
    </source>
</reference>
<dbReference type="AlphaFoldDB" id="A0A0L7KT48"/>
<dbReference type="Proteomes" id="UP000037510">
    <property type="component" value="Unassembled WGS sequence"/>
</dbReference>
<proteinExistence type="predicted"/>
<feature type="region of interest" description="Disordered" evidence="1">
    <location>
        <begin position="1"/>
        <end position="30"/>
    </location>
</feature>
<keyword evidence="4" id="KW-1185">Reference proteome</keyword>
<organism evidence="3 4">
    <name type="scientific">Operophtera brumata</name>
    <name type="common">Winter moth</name>
    <name type="synonym">Phalaena brumata</name>
    <dbReference type="NCBI Taxonomy" id="104452"/>
    <lineage>
        <taxon>Eukaryota</taxon>
        <taxon>Metazoa</taxon>
        <taxon>Ecdysozoa</taxon>
        <taxon>Arthropoda</taxon>
        <taxon>Hexapoda</taxon>
        <taxon>Insecta</taxon>
        <taxon>Pterygota</taxon>
        <taxon>Neoptera</taxon>
        <taxon>Endopterygota</taxon>
        <taxon>Lepidoptera</taxon>
        <taxon>Glossata</taxon>
        <taxon>Ditrysia</taxon>
        <taxon>Geometroidea</taxon>
        <taxon>Geometridae</taxon>
        <taxon>Larentiinae</taxon>
        <taxon>Operophtera</taxon>
    </lineage>
</organism>
<feature type="domain" description="FP protein C-terminal" evidence="2">
    <location>
        <begin position="246"/>
        <end position="295"/>
    </location>
</feature>
<evidence type="ECO:0000313" key="4">
    <source>
        <dbReference type="Proteomes" id="UP000037510"/>
    </source>
</evidence>
<protein>
    <submittedName>
        <fullName evidence="3">Zinc finger DNA binding protein</fullName>
    </submittedName>
</protein>
<evidence type="ECO:0000256" key="1">
    <source>
        <dbReference type="SAM" id="MobiDB-lite"/>
    </source>
</evidence>
<evidence type="ECO:0000313" key="3">
    <source>
        <dbReference type="EMBL" id="KOB66189.1"/>
    </source>
</evidence>
<accession>A0A0L7KT48</accession>
<dbReference type="Pfam" id="PF25298">
    <property type="entry name" value="Baculo_FP_2nd"/>
    <property type="match status" value="1"/>
</dbReference>
<evidence type="ECO:0000259" key="2">
    <source>
        <dbReference type="Pfam" id="PF25298"/>
    </source>
</evidence>
<comment type="caution">
    <text evidence="3">The sequence shown here is derived from an EMBL/GenBank/DDBJ whole genome shotgun (WGS) entry which is preliminary data.</text>
</comment>
<dbReference type="EMBL" id="JTDY01006218">
    <property type="protein sequence ID" value="KOB66189.1"/>
    <property type="molecule type" value="Genomic_DNA"/>
</dbReference>